<evidence type="ECO:0000256" key="2">
    <source>
        <dbReference type="ARBA" id="ARBA00009045"/>
    </source>
</evidence>
<comment type="similarity">
    <text evidence="2">Belongs to the peptidase S54 family.</text>
</comment>
<evidence type="ECO:0000256" key="8">
    <source>
        <dbReference type="SAM" id="Phobius"/>
    </source>
</evidence>
<evidence type="ECO:0000256" key="3">
    <source>
        <dbReference type="ARBA" id="ARBA00022692"/>
    </source>
</evidence>
<dbReference type="GO" id="GO:0005789">
    <property type="term" value="C:endoplasmic reticulum membrane"/>
    <property type="evidence" value="ECO:0007669"/>
    <property type="project" value="UniProtKB-SubCell"/>
</dbReference>
<dbReference type="InterPro" id="IPR035952">
    <property type="entry name" value="Rhomboid-like_sf"/>
</dbReference>
<dbReference type="AlphaFoldDB" id="A0A7R8Z937"/>
<evidence type="ECO:0000256" key="5">
    <source>
        <dbReference type="ARBA" id="ARBA00022989"/>
    </source>
</evidence>
<feature type="transmembrane region" description="Helical" evidence="8">
    <location>
        <begin position="517"/>
        <end position="540"/>
    </location>
</feature>
<feature type="transmembrane region" description="Helical" evidence="8">
    <location>
        <begin position="199"/>
        <end position="221"/>
    </location>
</feature>
<evidence type="ECO:0000256" key="6">
    <source>
        <dbReference type="ARBA" id="ARBA00023136"/>
    </source>
</evidence>
<keyword evidence="4" id="KW-0256">Endoplasmic reticulum</keyword>
<dbReference type="SUPFAM" id="SSF144091">
    <property type="entry name" value="Rhomboid-like"/>
    <property type="match status" value="1"/>
</dbReference>
<sequence>MTFGGLAFVVATLTRHRPRPAPRSRQWLRSYAPSTLPHTPSLLSVAADESASPTFGEDEVFFDKPIQPAAVTMLPQQQLPGDSAGPSTEPAGGEGGFAMSRDQLDHPLHLRDQYTTRERPPSWRRTPERMDTASESGPEVGCSRIWSRVLDRVFDNSDRRTYGMGVMGRFFGRSIKRQVAAREDIQEQLEDIEDHRPFFTYWVTTVQVLILIISLVCYGLGPIGIDLNPRSGQVLVTSLSLQQVDYKEPANFWIGPRAADLIHLGAKFAPCMRKDVKIIKEIEKGREKERETACCIRNDDSGCVQSSQADCSLTLLENDVTDGFACWFPLIGPVLFSLLGSLSAREVSQSESNPQSRDQKTISTWKKWSAGDSGPGGRISGSVCGLDPKFCEAPASVAPYEWPDDITKWPICRKTNSNPQMRSRYKDKIADHMVCEVIGHPLLVVLQFGIIFSYLQVSCLDDVCGMIAFFSPETPDQFYRLWMSLFLHAGIFQLAITLVIQYFLMRDLEKLTGSLRIMIIYMGSGVAGNLASAIFVPYRADVGPSGAQFGLLACLIVEVLNAWMMLKQPEQALLKLIGITLVLFLFGMLPWVDNYAHLFGFIFGILAVVRAHALRVVWRLRPPEEGVPRVGVPSVIVVPLHGARCALLHHPGVRLRGVQLLQLRTTHHRLLRQPEHQLHEGRARGMTTVATVGPNRTLELCLRGRLRRCPGYRTNGFQTLAEIMGR</sequence>
<dbReference type="InterPro" id="IPR051512">
    <property type="entry name" value="Inactive_Rhomboid"/>
</dbReference>
<reference evidence="10" key="1">
    <citation type="submission" date="2020-11" db="EMBL/GenBank/DDBJ databases">
        <authorList>
            <person name="Tran Van P."/>
        </authorList>
    </citation>
    <scope>NUCLEOTIDE SEQUENCE</scope>
</reference>
<evidence type="ECO:0000256" key="4">
    <source>
        <dbReference type="ARBA" id="ARBA00022824"/>
    </source>
</evidence>
<organism evidence="10">
    <name type="scientific">Timema douglasi</name>
    <name type="common">Walking stick</name>
    <dbReference type="NCBI Taxonomy" id="61478"/>
    <lineage>
        <taxon>Eukaryota</taxon>
        <taxon>Metazoa</taxon>
        <taxon>Ecdysozoa</taxon>
        <taxon>Arthropoda</taxon>
        <taxon>Hexapoda</taxon>
        <taxon>Insecta</taxon>
        <taxon>Pterygota</taxon>
        <taxon>Neoptera</taxon>
        <taxon>Polyneoptera</taxon>
        <taxon>Phasmatodea</taxon>
        <taxon>Timematodea</taxon>
        <taxon>Timematoidea</taxon>
        <taxon>Timematidae</taxon>
        <taxon>Timema</taxon>
    </lineage>
</organism>
<protein>
    <recommendedName>
        <fullName evidence="9">Peptidase S54 rhomboid domain-containing protein</fullName>
    </recommendedName>
</protein>
<dbReference type="PANTHER" id="PTHR45965:SF3">
    <property type="entry name" value="INACTIVE RHOMBOID PROTEIN 1"/>
    <property type="match status" value="1"/>
</dbReference>
<keyword evidence="5 8" id="KW-1133">Transmembrane helix</keyword>
<keyword evidence="3 8" id="KW-0812">Transmembrane</keyword>
<dbReference type="InterPro" id="IPR022764">
    <property type="entry name" value="Peptidase_S54_rhomboid_dom"/>
</dbReference>
<evidence type="ECO:0000313" key="10">
    <source>
        <dbReference type="EMBL" id="CAD7198924.1"/>
    </source>
</evidence>
<dbReference type="Pfam" id="PF01694">
    <property type="entry name" value="Rhomboid"/>
    <property type="match status" value="1"/>
</dbReference>
<feature type="region of interest" description="Disordered" evidence="7">
    <location>
        <begin position="77"/>
        <end position="137"/>
    </location>
</feature>
<name>A0A7R8Z937_TIMDO</name>
<evidence type="ECO:0000256" key="7">
    <source>
        <dbReference type="SAM" id="MobiDB-lite"/>
    </source>
</evidence>
<feature type="domain" description="Peptidase S54 rhomboid" evidence="9">
    <location>
        <begin position="476"/>
        <end position="608"/>
    </location>
</feature>
<evidence type="ECO:0000259" key="9">
    <source>
        <dbReference type="Pfam" id="PF01694"/>
    </source>
</evidence>
<dbReference type="EMBL" id="OA566451">
    <property type="protein sequence ID" value="CAD7198924.1"/>
    <property type="molecule type" value="Genomic_DNA"/>
</dbReference>
<evidence type="ECO:0000256" key="1">
    <source>
        <dbReference type="ARBA" id="ARBA00004477"/>
    </source>
</evidence>
<dbReference type="GO" id="GO:0042058">
    <property type="term" value="P:regulation of epidermal growth factor receptor signaling pathway"/>
    <property type="evidence" value="ECO:0007669"/>
    <property type="project" value="TreeGrafter"/>
</dbReference>
<accession>A0A7R8Z937</accession>
<feature type="transmembrane region" description="Helical" evidence="8">
    <location>
        <begin position="573"/>
        <end position="592"/>
    </location>
</feature>
<gene>
    <name evidence="10" type="ORF">TDIB3V08_LOCUS5197</name>
</gene>
<dbReference type="FunFam" id="1.20.1540.10:FF:000025">
    <property type="entry name" value="Putative rhomboid family"/>
    <property type="match status" value="1"/>
</dbReference>
<proteinExistence type="inferred from homology"/>
<keyword evidence="6 8" id="KW-0472">Membrane</keyword>
<dbReference type="PANTHER" id="PTHR45965">
    <property type="entry name" value="INACTIVE RHOMBOID PROTEIN"/>
    <property type="match status" value="1"/>
</dbReference>
<dbReference type="GO" id="GO:0050708">
    <property type="term" value="P:regulation of protein secretion"/>
    <property type="evidence" value="ECO:0007669"/>
    <property type="project" value="TreeGrafter"/>
</dbReference>
<feature type="compositionally biased region" description="Basic and acidic residues" evidence="7">
    <location>
        <begin position="102"/>
        <end position="132"/>
    </location>
</feature>
<feature type="transmembrane region" description="Helical" evidence="8">
    <location>
        <begin position="546"/>
        <end position="566"/>
    </location>
</feature>
<feature type="region of interest" description="Disordered" evidence="7">
    <location>
        <begin position="347"/>
        <end position="376"/>
    </location>
</feature>
<dbReference type="Gene3D" id="1.20.1540.10">
    <property type="entry name" value="Rhomboid-like"/>
    <property type="match status" value="1"/>
</dbReference>
<feature type="transmembrane region" description="Helical" evidence="8">
    <location>
        <begin position="481"/>
        <end position="505"/>
    </location>
</feature>
<feature type="transmembrane region" description="Helical" evidence="8">
    <location>
        <begin position="433"/>
        <end position="455"/>
    </location>
</feature>
<comment type="subcellular location">
    <subcellularLocation>
        <location evidence="1">Endoplasmic reticulum membrane</location>
        <topology evidence="1">Multi-pass membrane protein</topology>
    </subcellularLocation>
</comment>
<dbReference type="GO" id="GO:0004252">
    <property type="term" value="F:serine-type endopeptidase activity"/>
    <property type="evidence" value="ECO:0007669"/>
    <property type="project" value="InterPro"/>
</dbReference>
<feature type="compositionally biased region" description="Polar residues" evidence="7">
    <location>
        <begin position="347"/>
        <end position="366"/>
    </location>
</feature>
<feature type="transmembrane region" description="Helical" evidence="8">
    <location>
        <begin position="598"/>
        <end position="618"/>
    </location>
</feature>